<feature type="region of interest" description="Disordered" evidence="3">
    <location>
        <begin position="1"/>
        <end position="29"/>
    </location>
</feature>
<dbReference type="GO" id="GO:0005506">
    <property type="term" value="F:iron ion binding"/>
    <property type="evidence" value="ECO:0007669"/>
    <property type="project" value="InterPro"/>
</dbReference>
<dbReference type="OrthoDB" id="9759099at2"/>
<protein>
    <submittedName>
        <fullName evidence="5">Xanthine dehydrogenase, molybdenum binding subunit apoprotein</fullName>
    </submittedName>
</protein>
<gene>
    <name evidence="5" type="ORF">SAMN03080599_00161</name>
</gene>
<keyword evidence="2" id="KW-0560">Oxidoreductase</keyword>
<dbReference type="SUPFAM" id="SSF54665">
    <property type="entry name" value="CO dehydrogenase molybdoprotein N-domain-like"/>
    <property type="match status" value="1"/>
</dbReference>
<dbReference type="InterPro" id="IPR036856">
    <property type="entry name" value="Ald_Oxase/Xan_DH_a/b_sf"/>
</dbReference>
<evidence type="ECO:0000313" key="5">
    <source>
        <dbReference type="EMBL" id="SCZ76285.1"/>
    </source>
</evidence>
<evidence type="ECO:0000313" key="6">
    <source>
        <dbReference type="Proteomes" id="UP000199208"/>
    </source>
</evidence>
<dbReference type="PANTHER" id="PTHR11908">
    <property type="entry name" value="XANTHINE DEHYDROGENASE"/>
    <property type="match status" value="1"/>
</dbReference>
<dbReference type="SMART" id="SM01008">
    <property type="entry name" value="Ald_Xan_dh_C"/>
    <property type="match status" value="1"/>
</dbReference>
<dbReference type="InterPro" id="IPR000674">
    <property type="entry name" value="Ald_Oxase/Xan_DH_a/b"/>
</dbReference>
<dbReference type="Gene3D" id="3.30.365.10">
    <property type="entry name" value="Aldehyde oxidase/xanthine dehydrogenase, molybdopterin binding domain"/>
    <property type="match status" value="4"/>
</dbReference>
<reference evidence="5 6" key="1">
    <citation type="submission" date="2016-10" db="EMBL/GenBank/DDBJ databases">
        <authorList>
            <person name="de Groot N.N."/>
        </authorList>
    </citation>
    <scope>NUCLEOTIDE SEQUENCE [LARGE SCALE GENOMIC DNA]</scope>
    <source>
        <strain evidence="5 6">DSM 2784</strain>
    </source>
</reference>
<dbReference type="InterPro" id="IPR037165">
    <property type="entry name" value="AldOxase/xan_DH_Mopterin-bd_sf"/>
</dbReference>
<dbReference type="Pfam" id="PF01315">
    <property type="entry name" value="Ald_Xan_dh_C"/>
    <property type="match status" value="1"/>
</dbReference>
<keyword evidence="6" id="KW-1185">Reference proteome</keyword>
<proteinExistence type="predicted"/>
<dbReference type="InterPro" id="IPR016208">
    <property type="entry name" value="Ald_Oxase/xanthine_DH-like"/>
</dbReference>
<dbReference type="Pfam" id="PF20256">
    <property type="entry name" value="MoCoBD_2"/>
    <property type="match status" value="1"/>
</dbReference>
<dbReference type="Gene3D" id="3.90.1170.50">
    <property type="entry name" value="Aldehyde oxidase/xanthine dehydrogenase, a/b hammerhead"/>
    <property type="match status" value="1"/>
</dbReference>
<evidence type="ECO:0000256" key="3">
    <source>
        <dbReference type="SAM" id="MobiDB-lite"/>
    </source>
</evidence>
<evidence type="ECO:0000256" key="1">
    <source>
        <dbReference type="ARBA" id="ARBA00022505"/>
    </source>
</evidence>
<dbReference type="InterPro" id="IPR046867">
    <property type="entry name" value="AldOxase/xan_DH_MoCoBD2"/>
</dbReference>
<evidence type="ECO:0000259" key="4">
    <source>
        <dbReference type="SMART" id="SM01008"/>
    </source>
</evidence>
<sequence length="794" mass="84818">MDEKRRENEGNQSCASASGHAVGRSIPRKESWEKVTGRQKYLGDHIESDMLHAAVKLSPHAHAKILSIQTEKALAMPGVHAVLTGENHTRNIGLYLGDKPPLARGVVRHHGEPVAAVVADSLREAQAAVSLIEVVYEVLPAIQKPSEALRSDAPLLHPDMAAYVHIPAILPEPGTNVANRTKIRKGSPIEGFNEADKIVEVSTSFPPGDHVAMEPRAATVRIHGSGEVEIHSTTQAPYVVKGLMSIFFGIEEGLINVIAPPIGGGFGGKAGIQLEGLAYLMSQAVGGRPVRLVNTREQDLISSPGNMGLEAKVKLGAKKDGTLIAADIEFLFDSGAYADYAVNISRAAAISCTGPYRIPNVRCDSLCVYTNHPFATAYRGFGHVEASFAVERAMEVLAEALDMDPVQLRLQNAVIAGDTTPVQSILDECTGDLKGCIQKVAQNLRWEEGSRHILEDGRIKAKAVTCLWKAPAMPTNTDAGAVLTFNGDGSVNLQTGIVEIGQGTKTGLAQIVAERLKIDPSQVHVQMTVDARVAPHDWATAASRGLFMAGRAALEACDDALRQLRRTASIVLRVPPEDLSVEGGKIYLKEEPHVGLNLKDVALGYTYPNGNAVEGQVIGRGRYISRLLTGIDPETGAGHPDLEWTLAAQGVEVVLDPDDGTYKVLNAACCLDAGRVINPALARGQIAGAMAMGLGFAACEGFQFNGRGQVLNDDLRDFKIMRYSDAPNYLIDFLETPQKDGPYGARGLGEQAVIGMPGALANALARAADVPLNQLPLTPESIWRAMNKKEGEAE</sequence>
<dbReference type="Proteomes" id="UP000199208">
    <property type="component" value="Unassembled WGS sequence"/>
</dbReference>
<dbReference type="STRING" id="1120920.SAMN03080599_00161"/>
<dbReference type="Pfam" id="PF02738">
    <property type="entry name" value="MoCoBD_1"/>
    <property type="match status" value="1"/>
</dbReference>
<dbReference type="GO" id="GO:0016491">
    <property type="term" value="F:oxidoreductase activity"/>
    <property type="evidence" value="ECO:0007669"/>
    <property type="project" value="UniProtKB-KW"/>
</dbReference>
<evidence type="ECO:0000256" key="2">
    <source>
        <dbReference type="ARBA" id="ARBA00023002"/>
    </source>
</evidence>
<dbReference type="PANTHER" id="PTHR11908:SF132">
    <property type="entry name" value="ALDEHYDE OXIDASE 1-RELATED"/>
    <property type="match status" value="1"/>
</dbReference>
<accession>A0A1G5RQ98</accession>
<dbReference type="SUPFAM" id="SSF56003">
    <property type="entry name" value="Molybdenum cofactor-binding domain"/>
    <property type="match status" value="1"/>
</dbReference>
<dbReference type="RefSeq" id="WP_092588984.1">
    <property type="nucleotide sequence ID" value="NZ_FMWL01000001.1"/>
</dbReference>
<name>A0A1G5RQ98_9FIRM</name>
<dbReference type="InterPro" id="IPR008274">
    <property type="entry name" value="AldOxase/xan_DH_MoCoBD1"/>
</dbReference>
<organism evidence="5 6">
    <name type="scientific">Acidaminobacter hydrogenoformans DSM 2784</name>
    <dbReference type="NCBI Taxonomy" id="1120920"/>
    <lineage>
        <taxon>Bacteria</taxon>
        <taxon>Bacillati</taxon>
        <taxon>Bacillota</taxon>
        <taxon>Clostridia</taxon>
        <taxon>Peptostreptococcales</taxon>
        <taxon>Acidaminobacteraceae</taxon>
        <taxon>Acidaminobacter</taxon>
    </lineage>
</organism>
<feature type="domain" description="Aldehyde oxidase/xanthine dehydrogenase a/b hammerhead" evidence="4">
    <location>
        <begin position="36"/>
        <end position="140"/>
    </location>
</feature>
<dbReference type="AlphaFoldDB" id="A0A1G5RQ98"/>
<keyword evidence="1" id="KW-0500">Molybdenum</keyword>
<dbReference type="EMBL" id="FMWL01000001">
    <property type="protein sequence ID" value="SCZ76285.1"/>
    <property type="molecule type" value="Genomic_DNA"/>
</dbReference>